<name>A0AAQ4FST2_AMBAM</name>
<keyword evidence="5" id="KW-0444">Lipid biosynthesis</keyword>
<dbReference type="GO" id="GO:0006633">
    <property type="term" value="P:fatty acid biosynthetic process"/>
    <property type="evidence" value="ECO:0007669"/>
    <property type="project" value="UniProtKB-KW"/>
</dbReference>
<evidence type="ECO:0000256" key="21">
    <source>
        <dbReference type="ARBA" id="ARBA00077835"/>
    </source>
</evidence>
<evidence type="ECO:0000256" key="1">
    <source>
        <dbReference type="ARBA" id="ARBA00004305"/>
    </source>
</evidence>
<dbReference type="PANTHER" id="PTHR24321:SF8">
    <property type="entry name" value="ESTRADIOL 17-BETA-DEHYDROGENASE 8-RELATED"/>
    <property type="match status" value="1"/>
</dbReference>
<evidence type="ECO:0000256" key="3">
    <source>
        <dbReference type="ARBA" id="ARBA00006484"/>
    </source>
</evidence>
<comment type="catalytic activity">
    <reaction evidence="17">
        <text>a (3R)-3-hydroxyacyl-CoA + NAD(+) = a 3-oxoacyl-CoA + NADH + H(+)</text>
        <dbReference type="Rhea" id="RHEA:32711"/>
        <dbReference type="ChEBI" id="CHEBI:15378"/>
        <dbReference type="ChEBI" id="CHEBI:57319"/>
        <dbReference type="ChEBI" id="CHEBI:57540"/>
        <dbReference type="ChEBI" id="CHEBI:57945"/>
        <dbReference type="ChEBI" id="CHEBI:90726"/>
        <dbReference type="EC" id="1.1.1.n12"/>
    </reaction>
    <physiologicalReaction direction="left-to-right" evidence="17">
        <dbReference type="Rhea" id="RHEA:32712"/>
    </physiologicalReaction>
</comment>
<dbReference type="PANTHER" id="PTHR24321">
    <property type="entry name" value="DEHYDROGENASES, SHORT CHAIN"/>
    <property type="match status" value="1"/>
</dbReference>
<dbReference type="GO" id="GO:0047035">
    <property type="term" value="F:testosterone dehydrogenase (NAD+) activity"/>
    <property type="evidence" value="ECO:0007669"/>
    <property type="project" value="UniProtKB-EC"/>
</dbReference>
<evidence type="ECO:0000256" key="15">
    <source>
        <dbReference type="ARBA" id="ARBA00050232"/>
    </source>
</evidence>
<evidence type="ECO:0000256" key="10">
    <source>
        <dbReference type="ARBA" id="ARBA00023098"/>
    </source>
</evidence>
<evidence type="ECO:0000256" key="8">
    <source>
        <dbReference type="ARBA" id="ARBA00023002"/>
    </source>
</evidence>
<keyword evidence="10" id="KW-0443">Lipid metabolism</keyword>
<keyword evidence="12" id="KW-0275">Fatty acid biosynthesis</keyword>
<comment type="catalytic activity">
    <reaction evidence="15">
        <text>testosterone + NAD(+) = androst-4-ene-3,17-dione + NADH + H(+)</text>
        <dbReference type="Rhea" id="RHEA:14929"/>
        <dbReference type="ChEBI" id="CHEBI:15378"/>
        <dbReference type="ChEBI" id="CHEBI:16422"/>
        <dbReference type="ChEBI" id="CHEBI:17347"/>
        <dbReference type="ChEBI" id="CHEBI:57540"/>
        <dbReference type="ChEBI" id="CHEBI:57945"/>
        <dbReference type="EC" id="1.1.1.239"/>
    </reaction>
    <physiologicalReaction direction="left-to-right" evidence="15">
        <dbReference type="Rhea" id="RHEA:14930"/>
    </physiologicalReaction>
</comment>
<dbReference type="Gene3D" id="3.40.50.720">
    <property type="entry name" value="NAD(P)-binding Rossmann-like Domain"/>
    <property type="match status" value="1"/>
</dbReference>
<evidence type="ECO:0000256" key="6">
    <source>
        <dbReference type="ARBA" id="ARBA00022553"/>
    </source>
</evidence>
<comment type="pathway">
    <text evidence="13">Steroid biosynthesis; estrogen biosynthesis.</text>
</comment>
<keyword evidence="8" id="KW-0560">Oxidoreductase</keyword>
<evidence type="ECO:0000256" key="24">
    <source>
        <dbReference type="ARBA" id="ARBA00083097"/>
    </source>
</evidence>
<dbReference type="SUPFAM" id="SSF51735">
    <property type="entry name" value="NAD(P)-binding Rossmann-fold domains"/>
    <property type="match status" value="1"/>
</dbReference>
<keyword evidence="7" id="KW-0276">Fatty acid metabolism</keyword>
<evidence type="ECO:0000256" key="11">
    <source>
        <dbReference type="ARBA" id="ARBA00023128"/>
    </source>
</evidence>
<accession>A0AAQ4FST2</accession>
<gene>
    <name evidence="26" type="ORF">V5799_020976</name>
</gene>
<comment type="subcellular location">
    <subcellularLocation>
        <location evidence="1">Mitochondrion matrix</location>
    </subcellularLocation>
</comment>
<reference evidence="26 27" key="1">
    <citation type="journal article" date="2023" name="Arcadia Sci">
        <title>De novo assembly of a long-read Amblyomma americanum tick genome.</title>
        <authorList>
            <person name="Chou S."/>
            <person name="Poskanzer K.E."/>
            <person name="Rollins M."/>
            <person name="Thuy-Boun P.S."/>
        </authorList>
    </citation>
    <scope>NUCLEOTIDE SEQUENCE [LARGE SCALE GENOMIC DNA]</scope>
    <source>
        <strain evidence="26">F_SG_1</strain>
        <tissue evidence="26">Salivary glands</tissue>
    </source>
</reference>
<dbReference type="Proteomes" id="UP001321473">
    <property type="component" value="Unassembled WGS sequence"/>
</dbReference>
<dbReference type="GO" id="GO:0008210">
    <property type="term" value="P:estrogen metabolic process"/>
    <property type="evidence" value="ECO:0007669"/>
    <property type="project" value="UniProtKB-ARBA"/>
</dbReference>
<evidence type="ECO:0000256" key="23">
    <source>
        <dbReference type="ARBA" id="ARBA00081936"/>
    </source>
</evidence>
<keyword evidence="11" id="KW-0496">Mitochondrion</keyword>
<comment type="subunit">
    <text evidence="18">Heterotetramer with CBR4; contains two molecules of HSD17B8 and CBR4.</text>
</comment>
<evidence type="ECO:0000256" key="5">
    <source>
        <dbReference type="ARBA" id="ARBA00022516"/>
    </source>
</evidence>
<proteinExistence type="inferred from homology"/>
<keyword evidence="27" id="KW-1185">Reference proteome</keyword>
<comment type="catalytic activity">
    <reaction evidence="16">
        <text>17beta-hydroxy-5alpha-androstan-3-one + NAD(+) = 5alpha-androstan-3,17-dione + NADH + H(+)</text>
        <dbReference type="Rhea" id="RHEA:41992"/>
        <dbReference type="ChEBI" id="CHEBI:15378"/>
        <dbReference type="ChEBI" id="CHEBI:15994"/>
        <dbReference type="ChEBI" id="CHEBI:16330"/>
        <dbReference type="ChEBI" id="CHEBI:57540"/>
        <dbReference type="ChEBI" id="CHEBI:57945"/>
    </reaction>
    <physiologicalReaction direction="left-to-right" evidence="16">
        <dbReference type="Rhea" id="RHEA:41993"/>
    </physiologicalReaction>
</comment>
<dbReference type="PRINTS" id="PR00081">
    <property type="entry name" value="GDHRDH"/>
</dbReference>
<evidence type="ECO:0000256" key="20">
    <source>
        <dbReference type="ARBA" id="ARBA00070911"/>
    </source>
</evidence>
<evidence type="ECO:0000256" key="12">
    <source>
        <dbReference type="ARBA" id="ARBA00023160"/>
    </source>
</evidence>
<evidence type="ECO:0000256" key="19">
    <source>
        <dbReference type="ARBA" id="ARBA00066822"/>
    </source>
</evidence>
<evidence type="ECO:0000256" key="13">
    <source>
        <dbReference type="ARBA" id="ARBA00037929"/>
    </source>
</evidence>
<protein>
    <recommendedName>
        <fullName evidence="20">(3R)-3-hydroxyacyl-CoA dehydrogenase</fullName>
        <ecNumber evidence="19">1.1.1.239</ecNumber>
        <ecNumber evidence="4">1.1.1.n12</ecNumber>
    </recommendedName>
    <alternativeName>
        <fullName evidence="22">17-beta-hydroxysteroid dehydrogenase 8</fullName>
    </alternativeName>
    <alternativeName>
        <fullName evidence="21">3-ketoacyl-[acyl-carrier-protein] reductase alpha subunit</fullName>
    </alternativeName>
    <alternativeName>
        <fullName evidence="24">3-oxoacyl-[acyl-carrier-protein] reductase</fullName>
    </alternativeName>
    <alternativeName>
        <fullName evidence="25">Estradiol 17-beta-dehydrogenase 8</fullName>
    </alternativeName>
    <alternativeName>
        <fullName evidence="23">Testosterone 17-beta-dehydrogenase 8</fullName>
    </alternativeName>
</protein>
<dbReference type="InterPro" id="IPR036291">
    <property type="entry name" value="NAD(P)-bd_dom_sf"/>
</dbReference>
<evidence type="ECO:0000256" key="25">
    <source>
        <dbReference type="ARBA" id="ARBA00083258"/>
    </source>
</evidence>
<comment type="similarity">
    <text evidence="3">Belongs to the short-chain dehydrogenases/reductases (SDR) family.</text>
</comment>
<comment type="pathway">
    <text evidence="2">Lipid metabolism.</text>
</comment>
<dbReference type="InterPro" id="IPR002347">
    <property type="entry name" value="SDR_fam"/>
</dbReference>
<comment type="caution">
    <text evidence="26">The sequence shown here is derived from an EMBL/GenBank/DDBJ whole genome shotgun (WGS) entry which is preliminary data.</text>
</comment>
<evidence type="ECO:0000256" key="14">
    <source>
        <dbReference type="ARBA" id="ARBA00049069"/>
    </source>
</evidence>
<keyword evidence="9" id="KW-0520">NAD</keyword>
<dbReference type="AlphaFoldDB" id="A0AAQ4FST2"/>
<dbReference type="EC" id="1.1.1.n12" evidence="4"/>
<dbReference type="EMBL" id="JARKHS020000008">
    <property type="protein sequence ID" value="KAK8789248.1"/>
    <property type="molecule type" value="Genomic_DNA"/>
</dbReference>
<dbReference type="PRINTS" id="PR00080">
    <property type="entry name" value="SDRFAMILY"/>
</dbReference>
<evidence type="ECO:0000313" key="27">
    <source>
        <dbReference type="Proteomes" id="UP001321473"/>
    </source>
</evidence>
<evidence type="ECO:0000256" key="18">
    <source>
        <dbReference type="ARBA" id="ARBA00065174"/>
    </source>
</evidence>
<evidence type="ECO:0000256" key="22">
    <source>
        <dbReference type="ARBA" id="ARBA00081419"/>
    </source>
</evidence>
<dbReference type="EC" id="1.1.1.239" evidence="19"/>
<evidence type="ECO:0000256" key="16">
    <source>
        <dbReference type="ARBA" id="ARBA00050435"/>
    </source>
</evidence>
<evidence type="ECO:0000256" key="7">
    <source>
        <dbReference type="ARBA" id="ARBA00022832"/>
    </source>
</evidence>
<keyword evidence="6" id="KW-0597">Phosphoprotein</keyword>
<dbReference type="Pfam" id="PF13561">
    <property type="entry name" value="adh_short_C2"/>
    <property type="match status" value="1"/>
</dbReference>
<dbReference type="InterPro" id="IPR020904">
    <property type="entry name" value="Sc_DH/Rdtase_CS"/>
</dbReference>
<dbReference type="GO" id="GO:0005759">
    <property type="term" value="C:mitochondrial matrix"/>
    <property type="evidence" value="ECO:0007669"/>
    <property type="project" value="UniProtKB-SubCell"/>
</dbReference>
<evidence type="ECO:0000256" key="17">
    <source>
        <dbReference type="ARBA" id="ARBA00052680"/>
    </source>
</evidence>
<organism evidence="26 27">
    <name type="scientific">Amblyomma americanum</name>
    <name type="common">Lone star tick</name>
    <dbReference type="NCBI Taxonomy" id="6943"/>
    <lineage>
        <taxon>Eukaryota</taxon>
        <taxon>Metazoa</taxon>
        <taxon>Ecdysozoa</taxon>
        <taxon>Arthropoda</taxon>
        <taxon>Chelicerata</taxon>
        <taxon>Arachnida</taxon>
        <taxon>Acari</taxon>
        <taxon>Parasitiformes</taxon>
        <taxon>Ixodida</taxon>
        <taxon>Ixodoidea</taxon>
        <taxon>Ixodidae</taxon>
        <taxon>Amblyomminae</taxon>
        <taxon>Amblyomma</taxon>
    </lineage>
</organism>
<dbReference type="PROSITE" id="PS00061">
    <property type="entry name" value="ADH_SHORT"/>
    <property type="match status" value="1"/>
</dbReference>
<evidence type="ECO:0000256" key="2">
    <source>
        <dbReference type="ARBA" id="ARBA00005189"/>
    </source>
</evidence>
<evidence type="ECO:0000313" key="26">
    <source>
        <dbReference type="EMBL" id="KAK8789248.1"/>
    </source>
</evidence>
<evidence type="ECO:0000256" key="4">
    <source>
        <dbReference type="ARBA" id="ARBA00012456"/>
    </source>
</evidence>
<dbReference type="FunFam" id="3.40.50.720:FF:000231">
    <property type="entry name" value="Estradiol 17-beta-dehydrogenase 8"/>
    <property type="match status" value="1"/>
</dbReference>
<sequence>MSSAVERSLAGRLAVVTGGGSGIGEAICQVLAERGARVVVADINLDAAQKVAKSLPGNVDHRAVHVDVGESASVEQLFAAIQGFSGDTPASIIVNNAGTGAHFTSIAHATEEDFDRIVKVNLKGPFLMSRAGIRLMLESGVKDGAVVNVSSLTAKCGTRGLASYAASKSGILGLTKSMALDVAGTGIRCNAVLPGYTETPLSGHLSDEDKRQLTSAIPLGRPAQPREVANVVAFLCGPDSSYMVGACVDVSGGAVL</sequence>
<comment type="catalytic activity">
    <reaction evidence="14">
        <text>17beta-estradiol + NAD(+) = estrone + NADH + H(+)</text>
        <dbReference type="Rhea" id="RHEA:24612"/>
        <dbReference type="ChEBI" id="CHEBI:15378"/>
        <dbReference type="ChEBI" id="CHEBI:16469"/>
        <dbReference type="ChEBI" id="CHEBI:17263"/>
        <dbReference type="ChEBI" id="CHEBI:57540"/>
        <dbReference type="ChEBI" id="CHEBI:57945"/>
        <dbReference type="EC" id="1.1.1.62"/>
    </reaction>
    <physiologicalReaction direction="left-to-right" evidence="14">
        <dbReference type="Rhea" id="RHEA:24613"/>
    </physiologicalReaction>
    <physiologicalReaction direction="right-to-left" evidence="14">
        <dbReference type="Rhea" id="RHEA:24614"/>
    </physiologicalReaction>
</comment>
<dbReference type="GO" id="GO:0004303">
    <property type="term" value="F:estradiol 17-beta-dehydrogenase [NAD(P)+] activity"/>
    <property type="evidence" value="ECO:0007669"/>
    <property type="project" value="UniProtKB-EC"/>
</dbReference>
<evidence type="ECO:0000256" key="9">
    <source>
        <dbReference type="ARBA" id="ARBA00023027"/>
    </source>
</evidence>